<comment type="caution">
    <text evidence="1">The sequence shown here is derived from an EMBL/GenBank/DDBJ whole genome shotgun (WGS) entry which is preliminary data.</text>
</comment>
<dbReference type="Proteomes" id="UP000789739">
    <property type="component" value="Unassembled WGS sequence"/>
</dbReference>
<evidence type="ECO:0000313" key="1">
    <source>
        <dbReference type="EMBL" id="CAG8632175.1"/>
    </source>
</evidence>
<gene>
    <name evidence="1" type="ORF">PBRASI_LOCUS9315</name>
</gene>
<reference evidence="1" key="1">
    <citation type="submission" date="2021-06" db="EMBL/GenBank/DDBJ databases">
        <authorList>
            <person name="Kallberg Y."/>
            <person name="Tangrot J."/>
            <person name="Rosling A."/>
        </authorList>
    </citation>
    <scope>NUCLEOTIDE SEQUENCE</scope>
    <source>
        <strain evidence="1">BR232B</strain>
    </source>
</reference>
<protein>
    <submittedName>
        <fullName evidence="1">1893_t:CDS:1</fullName>
    </submittedName>
</protein>
<dbReference type="EMBL" id="CAJVPI010001964">
    <property type="protein sequence ID" value="CAG8632175.1"/>
    <property type="molecule type" value="Genomic_DNA"/>
</dbReference>
<proteinExistence type="predicted"/>
<name>A0A9N9D8U6_9GLOM</name>
<keyword evidence="2" id="KW-1185">Reference proteome</keyword>
<evidence type="ECO:0000313" key="2">
    <source>
        <dbReference type="Proteomes" id="UP000789739"/>
    </source>
</evidence>
<feature type="non-terminal residue" evidence="1">
    <location>
        <position position="1"/>
    </location>
</feature>
<accession>A0A9N9D8U6</accession>
<sequence length="115" mass="12926">PRVLKRTRGIPGVLVSVKYGIFVRTNCWNNPVLRHEFEGSLNEGTYMSTVIMPAIQAALKGTPFIISCGERQSCASADRKGGKRGRKPDIMVEVRQEKTAYWLRKSCKPQKGQFV</sequence>
<dbReference type="AlphaFoldDB" id="A0A9N9D8U6"/>
<organism evidence="1 2">
    <name type="scientific">Paraglomus brasilianum</name>
    <dbReference type="NCBI Taxonomy" id="144538"/>
    <lineage>
        <taxon>Eukaryota</taxon>
        <taxon>Fungi</taxon>
        <taxon>Fungi incertae sedis</taxon>
        <taxon>Mucoromycota</taxon>
        <taxon>Glomeromycotina</taxon>
        <taxon>Glomeromycetes</taxon>
        <taxon>Paraglomerales</taxon>
        <taxon>Paraglomeraceae</taxon>
        <taxon>Paraglomus</taxon>
    </lineage>
</organism>